<sequence length="72" mass="8559">MQYFKLTFIPVEYGEKALTVIVPFSSEIEMKKFYKSDSNQIIDYASSSEKEYSEWSKTEAKKKKYQKLTKQL</sequence>
<reference evidence="1 2" key="1">
    <citation type="journal article" date="2015" name="Int. J. Syst. Evol. Microbiol.">
        <title>Chryseobacterium sediminis sp. nov., isolated from a river sediment.</title>
        <authorList>
            <person name="Kampfer P."/>
            <person name="Busse H.J."/>
            <person name="McInroy J.A."/>
            <person name="Glaeser S.P."/>
        </authorList>
    </citation>
    <scope>NUCLEOTIDE SEQUENCE [LARGE SCALE GENOMIC DNA]</scope>
    <source>
        <strain evidence="1 2">IMT-174</strain>
    </source>
</reference>
<accession>A0A5B2U9L7</accession>
<evidence type="ECO:0000313" key="1">
    <source>
        <dbReference type="EMBL" id="KAA2223018.1"/>
    </source>
</evidence>
<dbReference type="AlphaFoldDB" id="A0A5B2U9L7"/>
<dbReference type="RefSeq" id="WP_149831982.1">
    <property type="nucleotide sequence ID" value="NZ_VUNZ01000001.1"/>
</dbReference>
<protein>
    <submittedName>
        <fullName evidence="1">Uncharacterized protein</fullName>
    </submittedName>
</protein>
<organism evidence="1 2">
    <name type="scientific">Chryseobacterium sediminis</name>
    <dbReference type="NCBI Taxonomy" id="1679494"/>
    <lineage>
        <taxon>Bacteria</taxon>
        <taxon>Pseudomonadati</taxon>
        <taxon>Bacteroidota</taxon>
        <taxon>Flavobacteriia</taxon>
        <taxon>Flavobacteriales</taxon>
        <taxon>Weeksellaceae</taxon>
        <taxon>Chryseobacterium group</taxon>
        <taxon>Chryseobacterium</taxon>
    </lineage>
</organism>
<dbReference type="Proteomes" id="UP000323082">
    <property type="component" value="Unassembled WGS sequence"/>
</dbReference>
<name>A0A5B2U9L7_9FLAO</name>
<proteinExistence type="predicted"/>
<dbReference type="OrthoDB" id="9936419at2"/>
<gene>
    <name evidence="1" type="ORF">FW780_02100</name>
</gene>
<comment type="caution">
    <text evidence="1">The sequence shown here is derived from an EMBL/GenBank/DDBJ whole genome shotgun (WGS) entry which is preliminary data.</text>
</comment>
<dbReference type="EMBL" id="VUNZ01000001">
    <property type="protein sequence ID" value="KAA2223018.1"/>
    <property type="molecule type" value="Genomic_DNA"/>
</dbReference>
<evidence type="ECO:0000313" key="2">
    <source>
        <dbReference type="Proteomes" id="UP000323082"/>
    </source>
</evidence>